<dbReference type="VEuPathDB" id="VectorBase:BGLB038165"/>
<evidence type="ECO:0000313" key="3">
    <source>
        <dbReference type="EnsemblMetazoa" id="BGLB038165-PA"/>
    </source>
</evidence>
<dbReference type="Proteomes" id="UP000076420">
    <property type="component" value="Unassembled WGS sequence"/>
</dbReference>
<protein>
    <submittedName>
        <fullName evidence="3">Uncharacterized protein</fullName>
    </submittedName>
</protein>
<dbReference type="RefSeq" id="XP_013090591.2">
    <property type="nucleotide sequence ID" value="XM_013235137.2"/>
</dbReference>
<dbReference type="KEGG" id="bgt:106074373"/>
<name>A0A2C9M401_BIOGL</name>
<reference evidence="3" key="1">
    <citation type="submission" date="2020-05" db="UniProtKB">
        <authorList>
            <consortium name="EnsemblMetazoa"/>
        </authorList>
    </citation>
    <scope>IDENTIFICATION</scope>
    <source>
        <strain evidence="3">BB02</strain>
    </source>
</reference>
<organism evidence="3 4">
    <name type="scientific">Biomphalaria glabrata</name>
    <name type="common">Bloodfluke planorb</name>
    <name type="synonym">Freshwater snail</name>
    <dbReference type="NCBI Taxonomy" id="6526"/>
    <lineage>
        <taxon>Eukaryota</taxon>
        <taxon>Metazoa</taxon>
        <taxon>Spiralia</taxon>
        <taxon>Lophotrochozoa</taxon>
        <taxon>Mollusca</taxon>
        <taxon>Gastropoda</taxon>
        <taxon>Heterobranchia</taxon>
        <taxon>Euthyneura</taxon>
        <taxon>Panpulmonata</taxon>
        <taxon>Hygrophila</taxon>
        <taxon>Lymnaeoidea</taxon>
        <taxon>Planorbidae</taxon>
        <taxon>Biomphalaria</taxon>
    </lineage>
</organism>
<feature type="compositionally biased region" description="Low complexity" evidence="1">
    <location>
        <begin position="23"/>
        <end position="34"/>
    </location>
</feature>
<evidence type="ECO:0000256" key="2">
    <source>
        <dbReference type="SAM" id="SignalP"/>
    </source>
</evidence>
<dbReference type="EnsemblMetazoa" id="BGLB038165-RA">
    <property type="protein sequence ID" value="BGLB038165-PA"/>
    <property type="gene ID" value="BGLB038165"/>
</dbReference>
<feature type="region of interest" description="Disordered" evidence="1">
    <location>
        <begin position="23"/>
        <end position="46"/>
    </location>
</feature>
<proteinExistence type="predicted"/>
<feature type="chain" id="PRO_5013130075" evidence="2">
    <location>
        <begin position="20"/>
        <end position="504"/>
    </location>
</feature>
<dbReference type="OrthoDB" id="6075869at2759"/>
<gene>
    <name evidence="3" type="primary">106074373</name>
</gene>
<feature type="signal peptide" evidence="2">
    <location>
        <begin position="1"/>
        <end position="19"/>
    </location>
</feature>
<keyword evidence="2" id="KW-0732">Signal</keyword>
<dbReference type="AlphaFoldDB" id="A0A2C9M401"/>
<sequence length="504" mass="56056">MAATHFVLFLFLATTKSVAEISTTTRPTTHTTLTQPENSAHKPGVSQGHLVEQTTESFLSKNVKAMFAPIRDKNKIHSLAAKTIDIPETMAKFLSKHVTSGLGGVSPSQQHMMNIQGLDQALDRMLAGQPPDSRIMKIFNEAIDRSGVDLNFKDMLEGSGEMENKSSTDKNNASQDDSSVEDLIRFLCSVFDGSTYITDVIEKIKGILNRTAFVFDVDCSPVVKAARCLLDILLCIFAGNADSALEQLKPFMTKHYTILFRAVTQFFNIPEKIANVFMESVKKSTRQIMTFISENPNFVDMVISFIRPVDAQGVDQNLIKGSDNFEKSERKHIKVCYQVDIPSPHSEKTSDIDTTNQEDTSIFSILNGSADTVGRIKKVIELVQALLRGKRSLTETVSLGQQALEAVSPLLRWNVEYDHFHKLVLFLDRVMCVMRDTPDSDVKDGLTEVGNESTQLLVAAKEFLRSGGAKASATSLIEQLRAFLERLLSTVNTWDNQKSSDYMH</sequence>
<accession>A0A2C9M401</accession>
<dbReference type="VEuPathDB" id="VectorBase:BGLAX_046955"/>
<evidence type="ECO:0000313" key="4">
    <source>
        <dbReference type="Proteomes" id="UP000076420"/>
    </source>
</evidence>
<evidence type="ECO:0000256" key="1">
    <source>
        <dbReference type="SAM" id="MobiDB-lite"/>
    </source>
</evidence>